<dbReference type="PANTHER" id="PTHR31956:SF1">
    <property type="entry name" value="NON-SPECIFIC PHOSPHOLIPASE C1"/>
    <property type="match status" value="1"/>
</dbReference>
<dbReference type="InterPro" id="IPR006311">
    <property type="entry name" value="TAT_signal"/>
</dbReference>
<dbReference type="InterPro" id="IPR017850">
    <property type="entry name" value="Alkaline_phosphatase_core_sf"/>
</dbReference>
<dbReference type="Pfam" id="PF04185">
    <property type="entry name" value="Phosphoesterase"/>
    <property type="match status" value="2"/>
</dbReference>
<evidence type="ECO:0000256" key="3">
    <source>
        <dbReference type="ARBA" id="ARBA00022801"/>
    </source>
</evidence>
<feature type="coiled-coil region" evidence="4">
    <location>
        <begin position="307"/>
        <end position="348"/>
    </location>
</feature>
<dbReference type="NCBIfam" id="TIGR03396">
    <property type="entry name" value="PC_PLC"/>
    <property type="match status" value="1"/>
</dbReference>
<sequence>MDTRRDFIKKAMLLSGAVGWNGSPFESIARAAAIEPAPGSTYADAEHVVILMQENRSFDHCFGTLKGVRGFNDPRAVRLANGNPVWLQSNAAGETYAPFRFDIRGTNITWLGSTPHSRSDQVDAHNGGKFDRWIDVKKVSAKGAERMPMTMGYYTREDVPFNYALADAFTVCDQNFCSAMTSTTPNRFYLWSGTVRGEQNGDAKAYIRNDVPYGEAHWTTFPEVLEKHGVSWKVYQNELTAGGGFSGEARSWLSNFGDNPLEELSQFNVRFSPRYVAGLKAQTEQLPGEIEKLKAVLARPLPEAGDTAEAKKAFDKARQTLDKAKKDIAKKEDVLRQAQDELKKWSRENFEQLSGEARNLYEKAFSTNVGDPDQHQLTSLSYEANGKKRELKIPKGDILHQFRQDVNSGTLPAVSWLVAPANFSDHPSTPWYGSWYVSEVIDILTKNPEVWKKTIFILNYDENDGYFDHIPPFTAPDPAKPETGKCSPGIDTGVEFIRRAQELAHGVAEKEAREGPTGLGYRVPMVIASPWSRGGRVCSQVFDHTSVFRFVQDWLGKKTGKQITENTISLWRKTVCGDLTSAFRPFDASADRKLATLEKTPFIKGIYDAKFQPLPSNYRMLTADEIAKTVNDPRTSPHLPQQEPGVKPSNALPYQLYADARLSDDRKTLSVGLEARNEVFGARSAGSPFNIFTPVKYAAAGADGKQAAFEHVGSRSYAVIAGDRLTDSWPVASFENGLYHLRVCGPNGFYREHRGSANDPALLIECDYERTPADASKLTGNIALLVKTTDARKSYDVIIKDHAYGAEPIRQTIAAGSAPTKIVINPYRGQGWYDFSLLVQGFEEFEKRLAGRVETGAEGITDPYMGRLV</sequence>
<proteinExistence type="inferred from homology"/>
<dbReference type="GO" id="GO:0016042">
    <property type="term" value="P:lipid catabolic process"/>
    <property type="evidence" value="ECO:0007669"/>
    <property type="project" value="InterPro"/>
</dbReference>
<protein>
    <recommendedName>
        <fullName evidence="2">phospholipase C</fullName>
        <ecNumber evidence="2">3.1.4.3</ecNumber>
    </recommendedName>
</protein>
<dbReference type="PANTHER" id="PTHR31956">
    <property type="entry name" value="NON-SPECIFIC PHOSPHOLIPASE C4-RELATED"/>
    <property type="match status" value="1"/>
</dbReference>
<dbReference type="InterPro" id="IPR017767">
    <property type="entry name" value="PC-PLC"/>
</dbReference>
<evidence type="ECO:0000256" key="5">
    <source>
        <dbReference type="SAM" id="MobiDB-lite"/>
    </source>
</evidence>
<evidence type="ECO:0000259" key="6">
    <source>
        <dbReference type="Pfam" id="PF05506"/>
    </source>
</evidence>
<dbReference type="PROSITE" id="PS51318">
    <property type="entry name" value="TAT"/>
    <property type="match status" value="1"/>
</dbReference>
<dbReference type="RefSeq" id="WP_406697266.1">
    <property type="nucleotide sequence ID" value="NZ_CP155447.1"/>
</dbReference>
<dbReference type="EC" id="3.1.4.3" evidence="2"/>
<organism evidence="7">
    <name type="scientific">Singulisphaera sp. Ch08</name>
    <dbReference type="NCBI Taxonomy" id="3120278"/>
    <lineage>
        <taxon>Bacteria</taxon>
        <taxon>Pseudomonadati</taxon>
        <taxon>Planctomycetota</taxon>
        <taxon>Planctomycetia</taxon>
        <taxon>Isosphaerales</taxon>
        <taxon>Isosphaeraceae</taxon>
        <taxon>Singulisphaera</taxon>
    </lineage>
</organism>
<accession>A0AAU7CHE2</accession>
<dbReference type="AlphaFoldDB" id="A0AAU7CHE2"/>
<feature type="region of interest" description="Disordered" evidence="5">
    <location>
        <begin position="631"/>
        <end position="650"/>
    </location>
</feature>
<feature type="domain" description="Bacterial phospholipase C C-terminal" evidence="6">
    <location>
        <begin position="648"/>
        <end position="755"/>
    </location>
</feature>
<comment type="similarity">
    <text evidence="1">Belongs to the bacterial phospholipase C family.</text>
</comment>
<reference evidence="7" key="1">
    <citation type="submission" date="2024-05" db="EMBL/GenBank/DDBJ databases">
        <title>Planctomycetes of the genus Singulisphaera possess chitinolytic capabilities.</title>
        <authorList>
            <person name="Ivanova A."/>
        </authorList>
    </citation>
    <scope>NUCLEOTIDE SEQUENCE</scope>
    <source>
        <strain evidence="7">Ch08T</strain>
    </source>
</reference>
<evidence type="ECO:0000256" key="4">
    <source>
        <dbReference type="SAM" id="Coils"/>
    </source>
</evidence>
<dbReference type="InterPro" id="IPR008475">
    <property type="entry name" value="PLipase_C_C"/>
</dbReference>
<name>A0AAU7CHE2_9BACT</name>
<dbReference type="EMBL" id="CP155447">
    <property type="protein sequence ID" value="XBH04503.1"/>
    <property type="molecule type" value="Genomic_DNA"/>
</dbReference>
<keyword evidence="3" id="KW-0378">Hydrolase</keyword>
<dbReference type="InterPro" id="IPR007312">
    <property type="entry name" value="Phosphoesterase"/>
</dbReference>
<gene>
    <name evidence="7" type="ORF">V5E97_00370</name>
</gene>
<dbReference type="Pfam" id="PF05506">
    <property type="entry name" value="PLipase_C_C"/>
    <property type="match status" value="1"/>
</dbReference>
<dbReference type="GO" id="GO:0034480">
    <property type="term" value="F:phosphatidylcholine phospholipase C activity"/>
    <property type="evidence" value="ECO:0007669"/>
    <property type="project" value="UniProtKB-EC"/>
</dbReference>
<evidence type="ECO:0000256" key="1">
    <source>
        <dbReference type="ARBA" id="ARBA00009717"/>
    </source>
</evidence>
<evidence type="ECO:0000256" key="2">
    <source>
        <dbReference type="ARBA" id="ARBA00012018"/>
    </source>
</evidence>
<dbReference type="Gene3D" id="3.40.720.10">
    <property type="entry name" value="Alkaline Phosphatase, subunit A"/>
    <property type="match status" value="2"/>
</dbReference>
<keyword evidence="4" id="KW-0175">Coiled coil</keyword>
<evidence type="ECO:0000313" key="7">
    <source>
        <dbReference type="EMBL" id="XBH04503.1"/>
    </source>
</evidence>